<dbReference type="InterPro" id="IPR041095">
    <property type="entry name" value="EFG_II"/>
</dbReference>
<dbReference type="CDD" id="cd01434">
    <property type="entry name" value="EFG_mtEFG1_IV"/>
    <property type="match status" value="1"/>
</dbReference>
<evidence type="ECO:0000256" key="6">
    <source>
        <dbReference type="ARBA" id="ARBA00023134"/>
    </source>
</evidence>
<dbReference type="InterPro" id="IPR004540">
    <property type="entry name" value="Transl_elong_EFG/EF2"/>
</dbReference>
<feature type="coiled-coil region" evidence="9">
    <location>
        <begin position="219"/>
        <end position="251"/>
    </location>
</feature>
<dbReference type="PROSITE" id="PS51722">
    <property type="entry name" value="G_TR_2"/>
    <property type="match status" value="1"/>
</dbReference>
<feature type="binding site" evidence="8">
    <location>
        <begin position="21"/>
        <end position="28"/>
    </location>
    <ligand>
        <name>GTP</name>
        <dbReference type="ChEBI" id="CHEBI:37565"/>
    </ligand>
</feature>
<accession>A0ABX8UN52</accession>
<dbReference type="InterPro" id="IPR020568">
    <property type="entry name" value="Ribosomal_Su5_D2-typ_SF"/>
</dbReference>
<feature type="domain" description="Tr-type G" evidence="10">
    <location>
        <begin position="12"/>
        <end position="295"/>
    </location>
</feature>
<dbReference type="SUPFAM" id="SSF50447">
    <property type="entry name" value="Translation proteins"/>
    <property type="match status" value="1"/>
</dbReference>
<dbReference type="Pfam" id="PF00009">
    <property type="entry name" value="GTP_EFTU"/>
    <property type="match status" value="1"/>
</dbReference>
<reference evidence="11 12" key="1">
    <citation type="submission" date="2021-07" db="EMBL/GenBank/DDBJ databases">
        <title>Paraburkholderia edwinii protects Aspergillus sp. from phenazines by acting as a toxin sponge.</title>
        <authorList>
            <person name="Dahlstrom K.M."/>
            <person name="Newman D.K."/>
        </authorList>
    </citation>
    <scope>NUCLEOTIDE SEQUENCE [LARGE SCALE GENOMIC DNA]</scope>
    <source>
        <strain evidence="11 12">Pe01</strain>
    </source>
</reference>
<dbReference type="Pfam" id="PF03144">
    <property type="entry name" value="GTP_EFTU_D2"/>
    <property type="match status" value="1"/>
</dbReference>
<dbReference type="SUPFAM" id="SSF52540">
    <property type="entry name" value="P-loop containing nucleoside triphosphate hydrolases"/>
    <property type="match status" value="1"/>
</dbReference>
<dbReference type="Proteomes" id="UP000826462">
    <property type="component" value="Chromosome 1"/>
</dbReference>
<dbReference type="InterPro" id="IPR000640">
    <property type="entry name" value="EFG_V-like"/>
</dbReference>
<dbReference type="SUPFAM" id="SSF54980">
    <property type="entry name" value="EF-G C-terminal domain-like"/>
    <property type="match status" value="2"/>
</dbReference>
<keyword evidence="5 8" id="KW-0648">Protein biosynthesis</keyword>
<evidence type="ECO:0000256" key="9">
    <source>
        <dbReference type="SAM" id="Coils"/>
    </source>
</evidence>
<dbReference type="Pfam" id="PF14492">
    <property type="entry name" value="EFG_III"/>
    <property type="match status" value="1"/>
</dbReference>
<keyword evidence="8" id="KW-0963">Cytoplasm</keyword>
<dbReference type="PRINTS" id="PR00315">
    <property type="entry name" value="ELONGATNFCT"/>
</dbReference>
<dbReference type="InterPro" id="IPR005517">
    <property type="entry name" value="Transl_elong_EFG/EF2_IV"/>
</dbReference>
<keyword evidence="3 8" id="KW-0547">Nucleotide-binding</keyword>
<evidence type="ECO:0000256" key="5">
    <source>
        <dbReference type="ARBA" id="ARBA00022917"/>
    </source>
</evidence>
<dbReference type="Gene3D" id="3.40.50.300">
    <property type="entry name" value="P-loop containing nucleotide triphosphate hydrolases"/>
    <property type="match status" value="1"/>
</dbReference>
<dbReference type="SMART" id="SM00838">
    <property type="entry name" value="EFG_C"/>
    <property type="match status" value="1"/>
</dbReference>
<comment type="function">
    <text evidence="7 8">Catalyzes the GTP-dependent ribosomal translocation step during translation elongation. During this step, the ribosome changes from the pre-translocational (PRE) to the post-translocational (POST) state as the newly formed A-site-bound peptidyl-tRNA and P-site-bound deacylated tRNA move to the P and E sites, respectively. Catalyzes the coordinated movement of the two tRNA molecules, the mRNA and conformational changes in the ribosome.</text>
</comment>
<dbReference type="HAMAP" id="MF_00054_B">
    <property type="entry name" value="EF_G_EF_2_B"/>
    <property type="match status" value="1"/>
</dbReference>
<dbReference type="CDD" id="cd01886">
    <property type="entry name" value="EF-G"/>
    <property type="match status" value="1"/>
</dbReference>
<sequence>MEVHVPRKTPIERYRNIGISAHIDAGKTTTTERILFYTGVTHKIGEVHDGAATMDWMEQEQERGITITSAATTAFWKGMAGNYPEHRINIIDTPGHVDFTIEVERSMRVLDGACMVYDSVGGVQPQSETVWRQANKYKVPRIAFVNKMDRVGADFFRVQKQIGERLKGVAVPIQIPIGAEEHFEGVVDLVKMKAIVWDDESQGIKFEYKEIPANLVELAHEWREKMVEAAAEADEALLEKYLEDHESLTEDEIKGALRKRTIANEIVPMLCGSAFKNKGVQAMLDAVIDYLPSPVDVPAILGHDENDNEAERHPSDDEPFSALAFKIMTDPFVGQLIFFRVYSGVVESGDTVYNAVKEKKERLGRILQMHANERKEIKEVRAGDIAAAVGLKEATTGDTLCDPSKIIILERMIFPEPVISQAVEPKTKADQEKMGIALNRLAQEDPSFRVATDEESGQTIISGMGELHLEILVDRMKREFGVEATVGKPQVAYRETVRTKVEDVEGKFVKQSGGRGQYGHAVITLEPNPTKGHEFVDAIKGGVIPREFIPAVEKGILETLKAGVLAGYPVVDTKVTLTFGSYHDVDSNENAFRMAGSMAFKDAMRKAKPVLLEPMMAVEVETPEEFMGNVMGDLSGRRGIVQGMEDIAGGGGKLVRAEVPLAEMFGYSTSLRSLTQGRATYTMEFKHYAETPNNVSEAIINTKHK</sequence>
<dbReference type="PROSITE" id="PS00301">
    <property type="entry name" value="G_TR_1"/>
    <property type="match status" value="1"/>
</dbReference>
<comment type="subcellular location">
    <subcellularLocation>
        <location evidence="8">Cytoplasm</location>
    </subcellularLocation>
</comment>
<evidence type="ECO:0000313" key="12">
    <source>
        <dbReference type="Proteomes" id="UP000826462"/>
    </source>
</evidence>
<dbReference type="SMART" id="SM00889">
    <property type="entry name" value="EFG_IV"/>
    <property type="match status" value="1"/>
</dbReference>
<name>A0ABX8UN52_9BURK</name>
<dbReference type="Pfam" id="PF00679">
    <property type="entry name" value="EFG_C"/>
    <property type="match status" value="1"/>
</dbReference>
<feature type="binding site" evidence="8">
    <location>
        <begin position="146"/>
        <end position="149"/>
    </location>
    <ligand>
        <name>GTP</name>
        <dbReference type="ChEBI" id="CHEBI:37565"/>
    </ligand>
</feature>
<dbReference type="InterPro" id="IPR000795">
    <property type="entry name" value="T_Tr_GTP-bd_dom"/>
</dbReference>
<dbReference type="SUPFAM" id="SSF54211">
    <property type="entry name" value="Ribosomal protein S5 domain 2-like"/>
    <property type="match status" value="1"/>
</dbReference>
<evidence type="ECO:0000256" key="2">
    <source>
        <dbReference type="ARBA" id="ARBA00017872"/>
    </source>
</evidence>
<evidence type="ECO:0000256" key="1">
    <source>
        <dbReference type="ARBA" id="ARBA00005870"/>
    </source>
</evidence>
<dbReference type="InterPro" id="IPR009022">
    <property type="entry name" value="EFG_III"/>
</dbReference>
<dbReference type="Gene3D" id="2.40.30.10">
    <property type="entry name" value="Translation factors"/>
    <property type="match status" value="1"/>
</dbReference>
<dbReference type="PANTHER" id="PTHR43261">
    <property type="entry name" value="TRANSLATION ELONGATION FACTOR G-RELATED"/>
    <property type="match status" value="1"/>
</dbReference>
<dbReference type="Gene3D" id="3.30.70.870">
    <property type="entry name" value="Elongation Factor G (Translational Gtpase), domain 3"/>
    <property type="match status" value="1"/>
</dbReference>
<evidence type="ECO:0000256" key="8">
    <source>
        <dbReference type="HAMAP-Rule" id="MF_00054"/>
    </source>
</evidence>
<evidence type="ECO:0000259" key="10">
    <source>
        <dbReference type="PROSITE" id="PS51722"/>
    </source>
</evidence>
<dbReference type="InterPro" id="IPR027417">
    <property type="entry name" value="P-loop_NTPase"/>
</dbReference>
<dbReference type="PANTHER" id="PTHR43261:SF1">
    <property type="entry name" value="RIBOSOME-RELEASING FACTOR 2, MITOCHONDRIAL"/>
    <property type="match status" value="1"/>
</dbReference>
<dbReference type="CDD" id="cd04088">
    <property type="entry name" value="EFG_mtEFG_II"/>
    <property type="match status" value="1"/>
</dbReference>
<comment type="similarity">
    <text evidence="1 8">Belongs to the TRAFAC class translation factor GTPase superfamily. Classic translation factor GTPase family. EF-G/EF-2 subfamily.</text>
</comment>
<organism evidence="11 12">
    <name type="scientific">Paraburkholderia edwinii</name>
    <dbReference type="NCBI Taxonomy" id="2861782"/>
    <lineage>
        <taxon>Bacteria</taxon>
        <taxon>Pseudomonadati</taxon>
        <taxon>Pseudomonadota</taxon>
        <taxon>Betaproteobacteria</taxon>
        <taxon>Burkholderiales</taxon>
        <taxon>Burkholderiaceae</taxon>
        <taxon>Paraburkholderia</taxon>
    </lineage>
</organism>
<dbReference type="InterPro" id="IPR035647">
    <property type="entry name" value="EFG_III/V"/>
</dbReference>
<dbReference type="NCBIfam" id="TIGR00484">
    <property type="entry name" value="EF-G"/>
    <property type="match status" value="1"/>
</dbReference>
<dbReference type="InterPro" id="IPR005225">
    <property type="entry name" value="Small_GTP-bd"/>
</dbReference>
<dbReference type="InterPro" id="IPR004161">
    <property type="entry name" value="EFTu-like_2"/>
</dbReference>
<dbReference type="Pfam" id="PF03764">
    <property type="entry name" value="EFG_IV"/>
    <property type="match status" value="1"/>
</dbReference>
<dbReference type="GO" id="GO:0003746">
    <property type="term" value="F:translation elongation factor activity"/>
    <property type="evidence" value="ECO:0007669"/>
    <property type="project" value="UniProtKB-KW"/>
</dbReference>
<dbReference type="NCBIfam" id="NF009381">
    <property type="entry name" value="PRK12740.1-5"/>
    <property type="match status" value="1"/>
</dbReference>
<dbReference type="InterPro" id="IPR047872">
    <property type="entry name" value="EFG_IV"/>
</dbReference>
<proteinExistence type="inferred from homology"/>
<dbReference type="InterPro" id="IPR031157">
    <property type="entry name" value="G_TR_CS"/>
</dbReference>
<feature type="binding site" evidence="8">
    <location>
        <begin position="92"/>
        <end position="96"/>
    </location>
    <ligand>
        <name>GTP</name>
        <dbReference type="ChEBI" id="CHEBI:37565"/>
    </ligand>
</feature>
<dbReference type="InterPro" id="IPR009000">
    <property type="entry name" value="Transl_B-barrel_sf"/>
</dbReference>
<keyword evidence="4 8" id="KW-0251">Elongation factor</keyword>
<protein>
    <recommendedName>
        <fullName evidence="2 8">Elongation factor G</fullName>
        <shortName evidence="8">EF-G</shortName>
    </recommendedName>
</protein>
<evidence type="ECO:0000256" key="4">
    <source>
        <dbReference type="ARBA" id="ARBA00022768"/>
    </source>
</evidence>
<dbReference type="NCBIfam" id="TIGR00231">
    <property type="entry name" value="small_GTP"/>
    <property type="match status" value="1"/>
</dbReference>
<dbReference type="CDD" id="cd03713">
    <property type="entry name" value="EFG_mtEFG_C"/>
    <property type="match status" value="1"/>
</dbReference>
<dbReference type="EMBL" id="CP080095">
    <property type="protein sequence ID" value="QYD68439.1"/>
    <property type="molecule type" value="Genomic_DNA"/>
</dbReference>
<gene>
    <name evidence="8 11" type="primary">fusA</name>
    <name evidence="11" type="ORF">KZJ38_19655</name>
</gene>
<keyword evidence="9" id="KW-0175">Coiled coil</keyword>
<keyword evidence="6 8" id="KW-0342">GTP-binding</keyword>
<dbReference type="Gene3D" id="3.30.230.10">
    <property type="match status" value="1"/>
</dbReference>
<evidence type="ECO:0000256" key="7">
    <source>
        <dbReference type="ARBA" id="ARBA00024731"/>
    </source>
</evidence>
<dbReference type="InterPro" id="IPR035649">
    <property type="entry name" value="EFG_V"/>
</dbReference>
<evidence type="ECO:0000313" key="11">
    <source>
        <dbReference type="EMBL" id="QYD68439.1"/>
    </source>
</evidence>
<dbReference type="Gene3D" id="3.30.70.240">
    <property type="match status" value="1"/>
</dbReference>
<dbReference type="CDD" id="cd16262">
    <property type="entry name" value="EFG_III"/>
    <property type="match status" value="1"/>
</dbReference>
<keyword evidence="12" id="KW-1185">Reference proteome</keyword>
<dbReference type="InterPro" id="IPR014721">
    <property type="entry name" value="Ribsml_uS5_D2-typ_fold_subgr"/>
</dbReference>
<evidence type="ECO:0000256" key="3">
    <source>
        <dbReference type="ARBA" id="ARBA00022741"/>
    </source>
</evidence>